<name>A0AAV0HBV5_9ROSI</name>
<accession>A0AAV0HBV5</accession>
<evidence type="ECO:0000313" key="2">
    <source>
        <dbReference type="EMBL" id="CAI0382372.1"/>
    </source>
</evidence>
<evidence type="ECO:0000259" key="1">
    <source>
        <dbReference type="SMART" id="SM00516"/>
    </source>
</evidence>
<protein>
    <recommendedName>
        <fullName evidence="1">CRAL-TRIO domain-containing protein</fullName>
    </recommendedName>
</protein>
<dbReference type="SMART" id="SM00516">
    <property type="entry name" value="SEC14"/>
    <property type="match status" value="1"/>
</dbReference>
<dbReference type="InterPro" id="IPR036865">
    <property type="entry name" value="CRAL-TRIO_dom_sf"/>
</dbReference>
<dbReference type="PANTHER" id="PTHR48411">
    <property type="entry name" value="OS01G0948300 PROTEIN"/>
    <property type="match status" value="1"/>
</dbReference>
<sequence>MAASLAPSLADQMNLLDELQLFKVQGRDKRGNKVLRVVAKYLPEAMSGRSIPRVSSSLTLSLCSVSLSLSLSLVWRFGIISARMVSCEAVKKHLEDSVFPKLGEKPFSVVYFHAGVERNENFPGISALRSFYDAVPDPLKENLQAVYFVHPGLQARLFLATFGRFLFTGGLYGKVKYVSRLEFVWEYVRKGEIQVPEFVKDHEDQLEYRPLRTMDYGMESDFPRPYCAGANMDNPMALYSMRCIS</sequence>
<dbReference type="Proteomes" id="UP001154282">
    <property type="component" value="Unassembled WGS sequence"/>
</dbReference>
<dbReference type="AlphaFoldDB" id="A0AAV0HBV5"/>
<gene>
    <name evidence="2" type="ORF">LITE_LOCUS3539</name>
</gene>
<dbReference type="EMBL" id="CAMGYJ010000002">
    <property type="protein sequence ID" value="CAI0382372.1"/>
    <property type="molecule type" value="Genomic_DNA"/>
</dbReference>
<dbReference type="InterPro" id="IPR001251">
    <property type="entry name" value="CRAL-TRIO_dom"/>
</dbReference>
<comment type="caution">
    <text evidence="2">The sequence shown here is derived from an EMBL/GenBank/DDBJ whole genome shotgun (WGS) entry which is preliminary data.</text>
</comment>
<evidence type="ECO:0000313" key="3">
    <source>
        <dbReference type="Proteomes" id="UP001154282"/>
    </source>
</evidence>
<dbReference type="Gene3D" id="3.40.525.10">
    <property type="entry name" value="CRAL-TRIO lipid binding domain"/>
    <property type="match status" value="1"/>
</dbReference>
<keyword evidence="3" id="KW-1185">Reference proteome</keyword>
<feature type="domain" description="CRAL-TRIO" evidence="1">
    <location>
        <begin position="15"/>
        <end position="202"/>
    </location>
</feature>
<proteinExistence type="predicted"/>
<organism evidence="2 3">
    <name type="scientific">Linum tenue</name>
    <dbReference type="NCBI Taxonomy" id="586396"/>
    <lineage>
        <taxon>Eukaryota</taxon>
        <taxon>Viridiplantae</taxon>
        <taxon>Streptophyta</taxon>
        <taxon>Embryophyta</taxon>
        <taxon>Tracheophyta</taxon>
        <taxon>Spermatophyta</taxon>
        <taxon>Magnoliopsida</taxon>
        <taxon>eudicotyledons</taxon>
        <taxon>Gunneridae</taxon>
        <taxon>Pentapetalae</taxon>
        <taxon>rosids</taxon>
        <taxon>fabids</taxon>
        <taxon>Malpighiales</taxon>
        <taxon>Linaceae</taxon>
        <taxon>Linum</taxon>
    </lineage>
</organism>
<dbReference type="Pfam" id="PF13716">
    <property type="entry name" value="CRAL_TRIO_2"/>
    <property type="match status" value="1"/>
</dbReference>
<dbReference type="PANTHER" id="PTHR48411:SF1">
    <property type="entry name" value="OS01G0948300 PROTEIN"/>
    <property type="match status" value="1"/>
</dbReference>
<reference evidence="2" key="1">
    <citation type="submission" date="2022-08" db="EMBL/GenBank/DDBJ databases">
        <authorList>
            <person name="Gutierrez-Valencia J."/>
        </authorList>
    </citation>
    <scope>NUCLEOTIDE SEQUENCE</scope>
</reference>